<dbReference type="Proteomes" id="UP000184245">
    <property type="component" value="Unassembled WGS sequence"/>
</dbReference>
<feature type="transmembrane region" description="Helical" evidence="1">
    <location>
        <begin position="98"/>
        <end position="118"/>
    </location>
</feature>
<sequence>MSTKVKDMVILAFLTAILLVGQVGMAFLHNIEVVSLLIIIYTLLFRKKVFYIIYIFAFLEGMIYGFGIWWFMYLYVWTILAVITMICSKNDSPVMWSIISGAFGLGFGFLCSFPYFVISGVGGGIAYWISGIPSDILHCVGNVVITLLLFKPVYGVLSKLTSRYYQRAVTHS</sequence>
<keyword evidence="1" id="KW-1133">Transmembrane helix</keyword>
<reference evidence="2 3" key="1">
    <citation type="submission" date="2016-11" db="EMBL/GenBank/DDBJ databases">
        <authorList>
            <person name="Jaros S."/>
            <person name="Januszkiewicz K."/>
            <person name="Wedrychowicz H."/>
        </authorList>
    </citation>
    <scope>NUCLEOTIDE SEQUENCE [LARGE SCALE GENOMIC DNA]</scope>
    <source>
        <strain evidence="2 3">DSM 17459</strain>
    </source>
</reference>
<feature type="transmembrane region" description="Helical" evidence="1">
    <location>
        <begin position="125"/>
        <end position="150"/>
    </location>
</feature>
<dbReference type="STRING" id="1122155.SAMN02745158_03193"/>
<evidence type="ECO:0000313" key="2">
    <source>
        <dbReference type="EMBL" id="SHF29736.1"/>
    </source>
</evidence>
<keyword evidence="1" id="KW-0812">Transmembrane</keyword>
<keyword evidence="3" id="KW-1185">Reference proteome</keyword>
<dbReference type="OrthoDB" id="5198189at2"/>
<organism evidence="2 3">
    <name type="scientific">Lactonifactor longoviformis DSM 17459</name>
    <dbReference type="NCBI Taxonomy" id="1122155"/>
    <lineage>
        <taxon>Bacteria</taxon>
        <taxon>Bacillati</taxon>
        <taxon>Bacillota</taxon>
        <taxon>Clostridia</taxon>
        <taxon>Eubacteriales</taxon>
        <taxon>Clostridiaceae</taxon>
        <taxon>Lactonifactor</taxon>
    </lineage>
</organism>
<name>A0A1M5AHY0_9CLOT</name>
<protein>
    <submittedName>
        <fullName evidence="2">Energy-coupling factor transport system substrate-specific component</fullName>
    </submittedName>
</protein>
<dbReference type="AlphaFoldDB" id="A0A1M5AHY0"/>
<evidence type="ECO:0000256" key="1">
    <source>
        <dbReference type="SAM" id="Phobius"/>
    </source>
</evidence>
<accession>A0A1M5AHY0</accession>
<evidence type="ECO:0000313" key="3">
    <source>
        <dbReference type="Proteomes" id="UP000184245"/>
    </source>
</evidence>
<dbReference type="EMBL" id="FQVI01000020">
    <property type="protein sequence ID" value="SHF29736.1"/>
    <property type="molecule type" value="Genomic_DNA"/>
</dbReference>
<gene>
    <name evidence="2" type="ORF">SAMN02745158_03193</name>
</gene>
<keyword evidence="1" id="KW-0472">Membrane</keyword>
<dbReference type="RefSeq" id="WP_072853523.1">
    <property type="nucleotide sequence ID" value="NZ_FQVI01000020.1"/>
</dbReference>
<proteinExistence type="predicted"/>
<dbReference type="Gene3D" id="1.10.1760.20">
    <property type="match status" value="1"/>
</dbReference>